<dbReference type="AlphaFoldDB" id="A0A0A9G0K4"/>
<evidence type="ECO:0000313" key="1">
    <source>
        <dbReference type="EMBL" id="JAE16076.1"/>
    </source>
</evidence>
<name>A0A0A9G0K4_ARUDO</name>
<organism evidence="1">
    <name type="scientific">Arundo donax</name>
    <name type="common">Giant reed</name>
    <name type="synonym">Donax arundinaceus</name>
    <dbReference type="NCBI Taxonomy" id="35708"/>
    <lineage>
        <taxon>Eukaryota</taxon>
        <taxon>Viridiplantae</taxon>
        <taxon>Streptophyta</taxon>
        <taxon>Embryophyta</taxon>
        <taxon>Tracheophyta</taxon>
        <taxon>Spermatophyta</taxon>
        <taxon>Magnoliopsida</taxon>
        <taxon>Liliopsida</taxon>
        <taxon>Poales</taxon>
        <taxon>Poaceae</taxon>
        <taxon>PACMAD clade</taxon>
        <taxon>Arundinoideae</taxon>
        <taxon>Arundineae</taxon>
        <taxon>Arundo</taxon>
    </lineage>
</organism>
<reference evidence="1" key="1">
    <citation type="submission" date="2014-09" db="EMBL/GenBank/DDBJ databases">
        <authorList>
            <person name="Magalhaes I.L.F."/>
            <person name="Oliveira U."/>
            <person name="Santos F.R."/>
            <person name="Vidigal T.H.D.A."/>
            <person name="Brescovit A.D."/>
            <person name="Santos A.J."/>
        </authorList>
    </citation>
    <scope>NUCLEOTIDE SEQUENCE</scope>
    <source>
        <tissue evidence="1">Shoot tissue taken approximately 20 cm above the soil surface</tissue>
    </source>
</reference>
<protein>
    <submittedName>
        <fullName evidence="1">Uncharacterized protein</fullName>
    </submittedName>
</protein>
<accession>A0A0A9G0K4</accession>
<reference evidence="1" key="2">
    <citation type="journal article" date="2015" name="Data Brief">
        <title>Shoot transcriptome of the giant reed, Arundo donax.</title>
        <authorList>
            <person name="Barrero R.A."/>
            <person name="Guerrero F.D."/>
            <person name="Moolhuijzen P."/>
            <person name="Goolsby J.A."/>
            <person name="Tidwell J."/>
            <person name="Bellgard S.E."/>
            <person name="Bellgard M.I."/>
        </authorList>
    </citation>
    <scope>NUCLEOTIDE SEQUENCE</scope>
    <source>
        <tissue evidence="1">Shoot tissue taken approximately 20 cm above the soil surface</tissue>
    </source>
</reference>
<dbReference type="EMBL" id="GBRH01181820">
    <property type="protein sequence ID" value="JAE16076.1"/>
    <property type="molecule type" value="Transcribed_RNA"/>
</dbReference>
<proteinExistence type="predicted"/>
<sequence>MQPCYKTKDSAARLIRVSCLHCHGSASLPTATGREWCMALRSRVVKISS</sequence>